<keyword evidence="1" id="KW-0812">Transmembrane</keyword>
<evidence type="ECO:0000259" key="2">
    <source>
        <dbReference type="PROSITE" id="PS50109"/>
    </source>
</evidence>
<dbReference type="GO" id="GO:0000155">
    <property type="term" value="F:phosphorelay sensor kinase activity"/>
    <property type="evidence" value="ECO:0007669"/>
    <property type="project" value="InterPro"/>
</dbReference>
<reference evidence="3 4" key="1">
    <citation type="journal article" date="2018" name="Nat. Biotechnol.">
        <title>A standardized bacterial taxonomy based on genome phylogeny substantially revises the tree of life.</title>
        <authorList>
            <person name="Parks D.H."/>
            <person name="Chuvochina M."/>
            <person name="Waite D.W."/>
            <person name="Rinke C."/>
            <person name="Skarshewski A."/>
            <person name="Chaumeil P.A."/>
            <person name="Hugenholtz P."/>
        </authorList>
    </citation>
    <scope>NUCLEOTIDE SEQUENCE [LARGE SCALE GENOMIC DNA]</scope>
    <source>
        <strain evidence="3">UBA8844</strain>
    </source>
</reference>
<dbReference type="Pfam" id="PF06580">
    <property type="entry name" value="His_kinase"/>
    <property type="match status" value="1"/>
</dbReference>
<dbReference type="PROSITE" id="PS50109">
    <property type="entry name" value="HIS_KIN"/>
    <property type="match status" value="1"/>
</dbReference>
<dbReference type="InterPro" id="IPR003594">
    <property type="entry name" value="HATPase_dom"/>
</dbReference>
<dbReference type="AlphaFoldDB" id="A0A3D4VB91"/>
<sequence>MNGSRSWRIRAALLGFWLLPAVIGTIGFHLVPSRLNPDLPTASLFLSQFVMWGTWGLWTALIWYVGDRIPFRAGQRLRALVVHLLLGAAIVFVQIFVYARTSVAFGLDEPRGFESTLVIGIRSYGDVFLVIVCAIVVAQMAMRWYEEWQAGRVLAARMSEDLAQAQLRALQAQLNPHFLFNALNSIVTLIGRDPALAQQLVVRLADLLRATLRAGDGQVIALTQELEFTRRYLDIELVRFADRLRVEWPEGPTPDAMVPAFALQPLVENALLHGIARQTGAGVVSISATREQQELVLRVRDTGPGLSADTSSTGAGTGLVNLRTRLERLYGDRATLRVQDALTGGVEAELRVPFVAAPDGSGTQRMTVGDSAVPVTR</sequence>
<gene>
    <name evidence="3" type="ORF">DGD08_14360</name>
</gene>
<dbReference type="Gene3D" id="3.30.565.10">
    <property type="entry name" value="Histidine kinase-like ATPase, C-terminal domain"/>
    <property type="match status" value="1"/>
</dbReference>
<proteinExistence type="predicted"/>
<keyword evidence="1" id="KW-1133">Transmembrane helix</keyword>
<dbReference type="InterPro" id="IPR010559">
    <property type="entry name" value="Sig_transdc_His_kin_internal"/>
</dbReference>
<dbReference type="GO" id="GO:0016020">
    <property type="term" value="C:membrane"/>
    <property type="evidence" value="ECO:0007669"/>
    <property type="project" value="InterPro"/>
</dbReference>
<dbReference type="PANTHER" id="PTHR34220">
    <property type="entry name" value="SENSOR HISTIDINE KINASE YPDA"/>
    <property type="match status" value="1"/>
</dbReference>
<accession>A0A3D4VB91</accession>
<feature type="transmembrane region" description="Helical" evidence="1">
    <location>
        <begin position="119"/>
        <end position="142"/>
    </location>
</feature>
<comment type="caution">
    <text evidence="3">The sequence shown here is derived from an EMBL/GenBank/DDBJ whole genome shotgun (WGS) entry which is preliminary data.</text>
</comment>
<dbReference type="Pfam" id="PF02518">
    <property type="entry name" value="HATPase_c"/>
    <property type="match status" value="1"/>
</dbReference>
<dbReference type="OMA" id="DHISTEM"/>
<evidence type="ECO:0000256" key="1">
    <source>
        <dbReference type="SAM" id="Phobius"/>
    </source>
</evidence>
<dbReference type="SUPFAM" id="SSF55874">
    <property type="entry name" value="ATPase domain of HSP90 chaperone/DNA topoisomerase II/histidine kinase"/>
    <property type="match status" value="1"/>
</dbReference>
<feature type="transmembrane region" description="Helical" evidence="1">
    <location>
        <begin position="12"/>
        <end position="31"/>
    </location>
</feature>
<evidence type="ECO:0000313" key="4">
    <source>
        <dbReference type="Proteomes" id="UP000264071"/>
    </source>
</evidence>
<dbReference type="Proteomes" id="UP000264071">
    <property type="component" value="Unassembled WGS sequence"/>
</dbReference>
<organism evidence="3 4">
    <name type="scientific">Gemmatimonas aurantiaca</name>
    <dbReference type="NCBI Taxonomy" id="173480"/>
    <lineage>
        <taxon>Bacteria</taxon>
        <taxon>Pseudomonadati</taxon>
        <taxon>Gemmatimonadota</taxon>
        <taxon>Gemmatimonadia</taxon>
        <taxon>Gemmatimonadales</taxon>
        <taxon>Gemmatimonadaceae</taxon>
        <taxon>Gemmatimonas</taxon>
    </lineage>
</organism>
<dbReference type="InterPro" id="IPR005467">
    <property type="entry name" value="His_kinase_dom"/>
</dbReference>
<feature type="transmembrane region" description="Helical" evidence="1">
    <location>
        <begin position="77"/>
        <end position="99"/>
    </location>
</feature>
<feature type="transmembrane region" description="Helical" evidence="1">
    <location>
        <begin position="43"/>
        <end position="65"/>
    </location>
</feature>
<name>A0A3D4VB91_9BACT</name>
<dbReference type="InterPro" id="IPR036890">
    <property type="entry name" value="HATPase_C_sf"/>
</dbReference>
<dbReference type="InterPro" id="IPR050640">
    <property type="entry name" value="Bact_2-comp_sensor_kinase"/>
</dbReference>
<dbReference type="EMBL" id="DPIY01000010">
    <property type="protein sequence ID" value="HCT58383.1"/>
    <property type="molecule type" value="Genomic_DNA"/>
</dbReference>
<protein>
    <recommendedName>
        <fullName evidence="2">Histidine kinase domain-containing protein</fullName>
    </recommendedName>
</protein>
<dbReference type="PANTHER" id="PTHR34220:SF7">
    <property type="entry name" value="SENSOR HISTIDINE KINASE YPDA"/>
    <property type="match status" value="1"/>
</dbReference>
<keyword evidence="1" id="KW-0472">Membrane</keyword>
<evidence type="ECO:0000313" key="3">
    <source>
        <dbReference type="EMBL" id="HCT58383.1"/>
    </source>
</evidence>
<feature type="domain" description="Histidine kinase" evidence="2">
    <location>
        <begin position="262"/>
        <end position="356"/>
    </location>
</feature>